<sequence length="42" mass="4680">MAVLISAELVEGTSHDQIVTSNGQTIVLLQRCAKEYHHINFI</sequence>
<evidence type="ECO:0000313" key="1">
    <source>
        <dbReference type="EMBL" id="KRY24074.1"/>
    </source>
</evidence>
<keyword evidence="2" id="KW-1185">Reference proteome</keyword>
<proteinExistence type="predicted"/>
<name>A0A0V1AHN7_TRISP</name>
<organism evidence="1 2">
    <name type="scientific">Trichinella spiralis</name>
    <name type="common">Trichina worm</name>
    <dbReference type="NCBI Taxonomy" id="6334"/>
    <lineage>
        <taxon>Eukaryota</taxon>
        <taxon>Metazoa</taxon>
        <taxon>Ecdysozoa</taxon>
        <taxon>Nematoda</taxon>
        <taxon>Enoplea</taxon>
        <taxon>Dorylaimia</taxon>
        <taxon>Trichinellida</taxon>
        <taxon>Trichinellidae</taxon>
        <taxon>Trichinella</taxon>
    </lineage>
</organism>
<dbReference type="Proteomes" id="UP000054776">
    <property type="component" value="Unassembled WGS sequence"/>
</dbReference>
<reference evidence="1 2" key="1">
    <citation type="submission" date="2015-01" db="EMBL/GenBank/DDBJ databases">
        <title>Evolution of Trichinella species and genotypes.</title>
        <authorList>
            <person name="Korhonen P.K."/>
            <person name="Edoardo P."/>
            <person name="Giuseppe L.R."/>
            <person name="Gasser R.B."/>
        </authorList>
    </citation>
    <scope>NUCLEOTIDE SEQUENCE [LARGE SCALE GENOMIC DNA]</scope>
    <source>
        <strain evidence="1">ISS3</strain>
    </source>
</reference>
<comment type="caution">
    <text evidence="1">The sequence shown here is derived from an EMBL/GenBank/DDBJ whole genome shotgun (WGS) entry which is preliminary data.</text>
</comment>
<gene>
    <name evidence="1" type="ORF">T01_1628</name>
</gene>
<protein>
    <submittedName>
        <fullName evidence="1">Uncharacterized protein</fullName>
    </submittedName>
</protein>
<dbReference type="InParanoid" id="A0A0V1AHN7"/>
<evidence type="ECO:0000313" key="2">
    <source>
        <dbReference type="Proteomes" id="UP000054776"/>
    </source>
</evidence>
<accession>A0A0V1AHN7</accession>
<dbReference type="EMBL" id="JYDH01002025">
    <property type="protein sequence ID" value="KRY24074.1"/>
    <property type="molecule type" value="Genomic_DNA"/>
</dbReference>
<dbReference type="AlphaFoldDB" id="A0A0V1AHN7"/>